<protein>
    <submittedName>
        <fullName evidence="2">Penicillin acylase family protein</fullName>
    </submittedName>
</protein>
<dbReference type="SUPFAM" id="SSF56235">
    <property type="entry name" value="N-terminal nucleophile aminohydrolases (Ntn hydrolases)"/>
    <property type="match status" value="1"/>
</dbReference>
<dbReference type="PANTHER" id="PTHR34218:SF4">
    <property type="entry name" value="ACYL-HOMOSERINE LACTONE ACYLASE QUIP"/>
    <property type="match status" value="1"/>
</dbReference>
<comment type="caution">
    <text evidence="2">The sequence shown here is derived from an EMBL/GenBank/DDBJ whole genome shotgun (WGS) entry which is preliminary data.</text>
</comment>
<reference evidence="2" key="1">
    <citation type="submission" date="2023-02" db="EMBL/GenBank/DDBJ databases">
        <title>Georgenia sp.10Sc9-8, isolated from a soil sample collected from the Taklamakan desert.</title>
        <authorList>
            <person name="Liu S."/>
        </authorList>
    </citation>
    <scope>NUCLEOTIDE SEQUENCE</scope>
    <source>
        <strain evidence="2">10Sc9-8</strain>
    </source>
</reference>
<evidence type="ECO:0000256" key="1">
    <source>
        <dbReference type="SAM" id="MobiDB-lite"/>
    </source>
</evidence>
<dbReference type="InterPro" id="IPR002692">
    <property type="entry name" value="S45"/>
</dbReference>
<accession>A0ABT5U1A9</accession>
<feature type="region of interest" description="Disordered" evidence="1">
    <location>
        <begin position="41"/>
        <end position="100"/>
    </location>
</feature>
<sequence>KAMAWDLRSNYDAELGRAAALRPLAGDVARVEELYPGYPYAQHPPVLTPQENGTATPPDGSGAGADAGPDDAPAETGDAGADDASGETDAEGETTAAPGWLDREATNALASAHEAIQAVPVLLGEGEGVGSNSFVVAGEHTASGAPLLANDPHLSISAPGVWYQVGLHCTETSAECTFDVAGFSFAGMPGVIIGHNSDLSWGLTNLNADVTDFFLERVYDDGTHLYDGERVDLSRRTETIEVNGGSDLVLTITSTRHGPIISEVLPETSAAGSVPVPQDSPSSGFSGYAVALGWTALQPGRTAEAIFAMNRATDAADLAAAAAILDVPAQNIVFATTDGAIGYQAPGRVPVRRPVPEGPLPSDGTWPRPGWDPRYDWKGFVAPEDMPAAVDPAEGFIVAANQAVAPAGEGPFLARDWDYGYRADRIRALIESSIADDPLDAEAMNAIMLDDHSPYAPVLVPALLQVDVDDPFVQEAVDLLRQWSADGFPQSRDSAAAAYFAAIWANLLELTFSDELPASQAPDGGSRWLHVVRGLLEDPENPWWDDRTTVDQVEGRDLILQRSLVRARRQLTNFLGKDADRWEWGKVHDAELRHPVLGGESLPVPLTTLMNPAAVGVSGGPSIVNAMSWDAGARTRDGRPVFTVTSAPSMRMVSDLSDLDASRWVNLTGSSGHAGSAHYTDQIDAWADGRTFPWPFSRAAAEEAAADELTLRPPA</sequence>
<feature type="compositionally biased region" description="Low complexity" evidence="1">
    <location>
        <begin position="53"/>
        <end position="67"/>
    </location>
</feature>
<dbReference type="CDD" id="cd03747">
    <property type="entry name" value="Ntn_PGA_like"/>
    <property type="match status" value="1"/>
</dbReference>
<feature type="compositionally biased region" description="Acidic residues" evidence="1">
    <location>
        <begin position="80"/>
        <end position="92"/>
    </location>
</feature>
<dbReference type="Gene3D" id="2.30.120.10">
    <property type="match status" value="1"/>
</dbReference>
<dbReference type="InterPro" id="IPR043147">
    <property type="entry name" value="Penicillin_amidase_A-knob"/>
</dbReference>
<dbReference type="Gene3D" id="3.60.20.10">
    <property type="entry name" value="Glutamine Phosphoribosylpyrophosphate, subunit 1, domain 1"/>
    <property type="match status" value="1"/>
</dbReference>
<keyword evidence="3" id="KW-1185">Reference proteome</keyword>
<dbReference type="Gene3D" id="1.10.1400.10">
    <property type="match status" value="1"/>
</dbReference>
<gene>
    <name evidence="2" type="ORF">PU560_16740</name>
</gene>
<dbReference type="PANTHER" id="PTHR34218">
    <property type="entry name" value="PEPTIDASE S45 PENICILLIN AMIDASE"/>
    <property type="match status" value="1"/>
</dbReference>
<dbReference type="PIRSF" id="PIRSF001227">
    <property type="entry name" value="Pen_acylase"/>
    <property type="match status" value="1"/>
</dbReference>
<name>A0ABT5U1A9_9MICO</name>
<dbReference type="InterPro" id="IPR029055">
    <property type="entry name" value="Ntn_hydrolases_N"/>
</dbReference>
<dbReference type="InterPro" id="IPR014395">
    <property type="entry name" value="Pen/GL7ACA/AHL_acylase"/>
</dbReference>
<dbReference type="EMBL" id="JARACI010001191">
    <property type="protein sequence ID" value="MDD9208100.1"/>
    <property type="molecule type" value="Genomic_DNA"/>
</dbReference>
<organism evidence="2 3">
    <name type="scientific">Georgenia halotolerans</name>
    <dbReference type="NCBI Taxonomy" id="3028317"/>
    <lineage>
        <taxon>Bacteria</taxon>
        <taxon>Bacillati</taxon>
        <taxon>Actinomycetota</taxon>
        <taxon>Actinomycetes</taxon>
        <taxon>Micrococcales</taxon>
        <taxon>Bogoriellaceae</taxon>
        <taxon>Georgenia</taxon>
    </lineage>
</organism>
<feature type="non-terminal residue" evidence="2">
    <location>
        <position position="1"/>
    </location>
</feature>
<dbReference type="Proteomes" id="UP001165561">
    <property type="component" value="Unassembled WGS sequence"/>
</dbReference>
<dbReference type="Pfam" id="PF01804">
    <property type="entry name" value="Penicil_amidase"/>
    <property type="match status" value="1"/>
</dbReference>
<evidence type="ECO:0000313" key="3">
    <source>
        <dbReference type="Proteomes" id="UP001165561"/>
    </source>
</evidence>
<proteinExistence type="predicted"/>
<dbReference type="InterPro" id="IPR043146">
    <property type="entry name" value="Penicillin_amidase_N_B-knob"/>
</dbReference>
<evidence type="ECO:0000313" key="2">
    <source>
        <dbReference type="EMBL" id="MDD9208100.1"/>
    </source>
</evidence>